<name>W8BF88_CERCA</name>
<dbReference type="EMBL" id="GAMC01009173">
    <property type="protein sequence ID" value="JAB97382.1"/>
    <property type="molecule type" value="mRNA"/>
</dbReference>
<dbReference type="InterPro" id="IPR011990">
    <property type="entry name" value="TPR-like_helical_dom_sf"/>
</dbReference>
<protein>
    <submittedName>
        <fullName evidence="2">Uncharacterized protein</fullName>
    </submittedName>
</protein>
<sequence>MSSSSERYLKKVMRGVEVKHLTLHEAKRTQRHIYGALLSELYFEACTVCAKYFEYLKCEEDALIEDNFITQRMEGNRVELLKLFETCKAAELATKLKACLSRKTAYELLYQALNITRNLHSTYWWLTRSFFEIVIEVTDTFGLNDVLCSEMRAKIYTHYAIFQLNNNFRKIHKSIAYFQKALTLSRAQSWRTGDISNVFDEQNLHEYIGITLASVLSKSAMAFAQNNPKLGIEHADGAIKCLAEVGQMNKKILVMKAILVKSRLLMELCNYKEAMKHLRAAERYAIGEKDSHFQKVRCEVNICKGICYESLGYTTYAMAKLKLALLVARSLNLNKLLGQSLLQMAKIFMRDSQKYHLAENALKEAQSAFDLEDDLENLRCVKYMVALQQAYRNEKTFVQMIKDAQFKYCDLYKLRKWKYQLKPFWKSRPVMSLIKSYKSFSALSVVTTELPSEVCEDSEHESIVEDSSLSESQGGSSDTLDCLLKE</sequence>
<dbReference type="OrthoDB" id="7996681at2759"/>
<evidence type="ECO:0000256" key="1">
    <source>
        <dbReference type="SAM" id="MobiDB-lite"/>
    </source>
</evidence>
<dbReference type="AlphaFoldDB" id="W8BF88"/>
<reference evidence="2" key="1">
    <citation type="submission" date="2013-07" db="EMBL/GenBank/DDBJ databases">
        <authorList>
            <person name="Geib S."/>
        </authorList>
    </citation>
    <scope>NUCLEOTIDE SEQUENCE</scope>
</reference>
<feature type="compositionally biased region" description="Low complexity" evidence="1">
    <location>
        <begin position="465"/>
        <end position="478"/>
    </location>
</feature>
<reference evidence="2" key="2">
    <citation type="journal article" date="2014" name="BMC Genomics">
        <title>A genomic perspective to assessing quality of mass-reared SIT flies used in Mediterranean fruit fly (Ceratitis capitata) eradication in California.</title>
        <authorList>
            <person name="Calla B."/>
            <person name="Hall B."/>
            <person name="Hou S."/>
            <person name="Geib S.M."/>
        </authorList>
    </citation>
    <scope>NUCLEOTIDE SEQUENCE</scope>
</reference>
<evidence type="ECO:0000313" key="2">
    <source>
        <dbReference type="EMBL" id="JAB97382.1"/>
    </source>
</evidence>
<accession>W8BF88</accession>
<feature type="region of interest" description="Disordered" evidence="1">
    <location>
        <begin position="463"/>
        <end position="486"/>
    </location>
</feature>
<dbReference type="Gene3D" id="1.25.40.10">
    <property type="entry name" value="Tetratricopeptide repeat domain"/>
    <property type="match status" value="1"/>
</dbReference>
<organism evidence="2">
    <name type="scientific">Ceratitis capitata</name>
    <name type="common">Mediterranean fruit fly</name>
    <name type="synonym">Tephritis capitata</name>
    <dbReference type="NCBI Taxonomy" id="7213"/>
    <lineage>
        <taxon>Eukaryota</taxon>
        <taxon>Metazoa</taxon>
        <taxon>Ecdysozoa</taxon>
        <taxon>Arthropoda</taxon>
        <taxon>Hexapoda</taxon>
        <taxon>Insecta</taxon>
        <taxon>Pterygota</taxon>
        <taxon>Neoptera</taxon>
        <taxon>Endopterygota</taxon>
        <taxon>Diptera</taxon>
        <taxon>Brachycera</taxon>
        <taxon>Muscomorpha</taxon>
        <taxon>Tephritoidea</taxon>
        <taxon>Tephritidae</taxon>
        <taxon>Ceratitis</taxon>
        <taxon>Ceratitis</taxon>
    </lineage>
</organism>
<proteinExistence type="evidence at transcript level"/>